<keyword evidence="2" id="KW-1185">Reference proteome</keyword>
<protein>
    <recommendedName>
        <fullName evidence="3">Major tail protein</fullName>
    </recommendedName>
</protein>
<sequence length="195" mass="20904">MSVNSKNVFVGSPDQATTGAILTGEETDVIPETIDDFDFTGLDESGYVNEDGVTITPTESTETIRDWALNVIRRILTEFDGTIAWTHLELSVGALKNYMGDDNVEVSEATAAHGTQVRAAIAGTVRPIKSWYFKVKDGDRRIVVFVPHGQITDRGEIPLSASGAVTLPVTLSSYPDSSGKSIYIYTDDGVVSAGA</sequence>
<evidence type="ECO:0008006" key="3">
    <source>
        <dbReference type="Google" id="ProtNLM"/>
    </source>
</evidence>
<dbReference type="Pfam" id="PF25681">
    <property type="entry name" value="Phage_TTP_17"/>
    <property type="match status" value="1"/>
</dbReference>
<evidence type="ECO:0000313" key="1">
    <source>
        <dbReference type="EMBL" id="QPE04132.1"/>
    </source>
</evidence>
<dbReference type="Proteomes" id="UP000594480">
    <property type="component" value="Chromosome"/>
</dbReference>
<dbReference type="InterPro" id="IPR058154">
    <property type="entry name" value="Bxb1_TTP-like"/>
</dbReference>
<reference evidence="1 2" key="1">
    <citation type="submission" date="2020-11" db="EMBL/GenBank/DDBJ databases">
        <title>Amino acid is mineralized and recycled by bacteria in oceanic microbiome.</title>
        <authorList>
            <person name="Zheng L.Y."/>
        </authorList>
    </citation>
    <scope>NUCLEOTIDE SEQUENCE [LARGE SCALE GENOMIC DNA]</scope>
    <source>
        <strain evidence="1 2">A32-1</strain>
    </source>
</reference>
<name>A0A7S8RH11_9MICO</name>
<organism evidence="1 2">
    <name type="scientific">Microbacterium schleiferi</name>
    <dbReference type="NCBI Taxonomy" id="69362"/>
    <lineage>
        <taxon>Bacteria</taxon>
        <taxon>Bacillati</taxon>
        <taxon>Actinomycetota</taxon>
        <taxon>Actinomycetes</taxon>
        <taxon>Micrococcales</taxon>
        <taxon>Microbacteriaceae</taxon>
        <taxon>Microbacterium</taxon>
    </lineage>
</organism>
<dbReference type="EMBL" id="CP064760">
    <property type="protein sequence ID" value="QPE04132.1"/>
    <property type="molecule type" value="Genomic_DNA"/>
</dbReference>
<dbReference type="RefSeq" id="WP_195692223.1">
    <property type="nucleotide sequence ID" value="NZ_CP064760.1"/>
</dbReference>
<dbReference type="AlphaFoldDB" id="A0A7S8RH11"/>
<proteinExistence type="predicted"/>
<gene>
    <name evidence="1" type="ORF">IT882_13120</name>
</gene>
<evidence type="ECO:0000313" key="2">
    <source>
        <dbReference type="Proteomes" id="UP000594480"/>
    </source>
</evidence>
<dbReference type="KEGG" id="msf:IT882_13120"/>
<accession>A0A7S8RH11</accession>